<reference evidence="9" key="1">
    <citation type="journal article" date="2023" name="Commun. Biol.">
        <title>Genome analysis of Parmales, the sister group of diatoms, reveals the evolutionary specialization of diatoms from phago-mixotrophs to photoautotrophs.</title>
        <authorList>
            <person name="Ban H."/>
            <person name="Sato S."/>
            <person name="Yoshikawa S."/>
            <person name="Yamada K."/>
            <person name="Nakamura Y."/>
            <person name="Ichinomiya M."/>
            <person name="Sato N."/>
            <person name="Blanc-Mathieu R."/>
            <person name="Endo H."/>
            <person name="Kuwata A."/>
            <person name="Ogata H."/>
        </authorList>
    </citation>
    <scope>NUCLEOTIDE SEQUENCE [LARGE SCALE GENOMIC DNA]</scope>
</reference>
<dbReference type="EMBL" id="BRYA01000719">
    <property type="protein sequence ID" value="GMI30586.1"/>
    <property type="molecule type" value="Genomic_DNA"/>
</dbReference>
<dbReference type="OrthoDB" id="1856718at2759"/>
<dbReference type="Gene3D" id="2.40.30.10">
    <property type="entry name" value="Translation factors"/>
    <property type="match status" value="1"/>
</dbReference>
<dbReference type="InterPro" id="IPR003097">
    <property type="entry name" value="CysJ-like_FAD-binding"/>
</dbReference>
<sequence>MSARVLGGYLLKHAASGSIGQPGYSDKGSEIRDLEDWIDSNVGQGVREIMGLGGRDITRKKGERDRKEEQIKGRQQERFTVVLGSVGGDEISELDVTSGEIMCEGKVSGIVRATAQGWYQTTYKVNIGGGRGDYEPGDVVRVMPRNRGERVERILELMRSSGRFDHVLDPNVTLTVALKGNGGTKVGGVGGGLTGPPATVREILEERADLGYTGVDVNVLHALSHYVDLGAGEGKGGGESQYDKLRSMSGGEGEALYRDYVVKEKRGLPDVLTEFDAVWGEGGITVEGLLEVLREMRPREFSIASGPEDTRETGKVEILAAVKRGTTRLGRKYVGGCSDYFEGLAGGLDGDEGEGQKAQWAVAPFKFSIRGGEFGRVLHLLPQGAPLMCVGAGTGIAPLRSALRSRAASRGAGGKGGGGDVLVQGFRREGMDDYYSGEWEGLGVEVWKAESQRGVRKIYVQDVIRERGVEVADIILRRKGALLIAGGAKMATAVAEEVARILGEKIGAGKDSKKVGRKLLEALRKKGRYSMESWT</sequence>
<dbReference type="GO" id="GO:0050660">
    <property type="term" value="F:flavin adenine dinucleotide binding"/>
    <property type="evidence" value="ECO:0007669"/>
    <property type="project" value="TreeGrafter"/>
</dbReference>
<evidence type="ECO:0000259" key="7">
    <source>
        <dbReference type="Pfam" id="PF00667"/>
    </source>
</evidence>
<keyword evidence="2" id="KW-0285">Flavoprotein</keyword>
<dbReference type="Pfam" id="PF00667">
    <property type="entry name" value="FAD_binding_1"/>
    <property type="match status" value="1"/>
</dbReference>
<dbReference type="InterPro" id="IPR001709">
    <property type="entry name" value="Flavoprot_Pyr_Nucl_cyt_Rdtase"/>
</dbReference>
<evidence type="ECO:0000259" key="6">
    <source>
        <dbReference type="Pfam" id="PF00175"/>
    </source>
</evidence>
<evidence type="ECO:0000256" key="4">
    <source>
        <dbReference type="ARBA" id="ARBA00023002"/>
    </source>
</evidence>
<dbReference type="InterPro" id="IPR017938">
    <property type="entry name" value="Riboflavin_synthase-like_b-brl"/>
</dbReference>
<evidence type="ECO:0000256" key="3">
    <source>
        <dbReference type="ARBA" id="ARBA00022827"/>
    </source>
</evidence>
<feature type="domain" description="Oxidoreductase FAD/NAD(P)-binding" evidence="6">
    <location>
        <begin position="390"/>
        <end position="495"/>
    </location>
</feature>
<comment type="caution">
    <text evidence="8">The sequence shown here is derived from an EMBL/GenBank/DDBJ whole genome shotgun (WGS) entry which is preliminary data.</text>
</comment>
<keyword evidence="9" id="KW-1185">Reference proteome</keyword>
<name>A0A9W7G086_9STRA</name>
<dbReference type="Pfam" id="PF00175">
    <property type="entry name" value="NAD_binding_1"/>
    <property type="match status" value="1"/>
</dbReference>
<dbReference type="GO" id="GO:0005829">
    <property type="term" value="C:cytosol"/>
    <property type="evidence" value="ECO:0007669"/>
    <property type="project" value="TreeGrafter"/>
</dbReference>
<dbReference type="PANTHER" id="PTHR19384:SF10">
    <property type="entry name" value="NADPH-DEPENDENT DIFLAVIN OXIDOREDUCTASE 1"/>
    <property type="match status" value="1"/>
</dbReference>
<evidence type="ECO:0000313" key="8">
    <source>
        <dbReference type="EMBL" id="GMI30586.1"/>
    </source>
</evidence>
<dbReference type="Proteomes" id="UP001165065">
    <property type="component" value="Unassembled WGS sequence"/>
</dbReference>
<dbReference type="InterPro" id="IPR023173">
    <property type="entry name" value="NADPH_Cyt_P450_Rdtase_alpha"/>
</dbReference>
<dbReference type="GO" id="GO:0010181">
    <property type="term" value="F:FMN binding"/>
    <property type="evidence" value="ECO:0007669"/>
    <property type="project" value="TreeGrafter"/>
</dbReference>
<dbReference type="Gene3D" id="1.20.990.10">
    <property type="entry name" value="NADPH-cytochrome p450 Reductase, Chain A, domain 3"/>
    <property type="match status" value="1"/>
</dbReference>
<evidence type="ECO:0008006" key="10">
    <source>
        <dbReference type="Google" id="ProtNLM"/>
    </source>
</evidence>
<dbReference type="InterPro" id="IPR001433">
    <property type="entry name" value="OxRdtase_FAD/NAD-bd"/>
</dbReference>
<keyword evidence="4" id="KW-0560">Oxidoreductase</keyword>
<evidence type="ECO:0000256" key="5">
    <source>
        <dbReference type="SAM" id="MobiDB-lite"/>
    </source>
</evidence>
<dbReference type="Gene3D" id="3.40.50.80">
    <property type="entry name" value="Nucleotide-binding domain of ferredoxin-NADP reductase (FNR) module"/>
    <property type="match status" value="1"/>
</dbReference>
<evidence type="ECO:0000313" key="9">
    <source>
        <dbReference type="Proteomes" id="UP001165065"/>
    </source>
</evidence>
<gene>
    <name evidence="8" type="ORF">TrCOL_g4354</name>
</gene>
<dbReference type="SUPFAM" id="SSF63380">
    <property type="entry name" value="Riboflavin synthase domain-like"/>
    <property type="match status" value="1"/>
</dbReference>
<feature type="compositionally biased region" description="Basic and acidic residues" evidence="5">
    <location>
        <begin position="56"/>
        <end position="73"/>
    </location>
</feature>
<evidence type="ECO:0000256" key="1">
    <source>
        <dbReference type="ARBA" id="ARBA00001974"/>
    </source>
</evidence>
<comment type="cofactor">
    <cofactor evidence="1">
        <name>FAD</name>
        <dbReference type="ChEBI" id="CHEBI:57692"/>
    </cofactor>
</comment>
<dbReference type="GO" id="GO:0016491">
    <property type="term" value="F:oxidoreductase activity"/>
    <property type="evidence" value="ECO:0007669"/>
    <property type="project" value="UniProtKB-KW"/>
</dbReference>
<evidence type="ECO:0000256" key="2">
    <source>
        <dbReference type="ARBA" id="ARBA00022630"/>
    </source>
</evidence>
<dbReference type="PANTHER" id="PTHR19384">
    <property type="entry name" value="NITRIC OXIDE SYNTHASE-RELATED"/>
    <property type="match status" value="1"/>
</dbReference>
<dbReference type="InterPro" id="IPR039261">
    <property type="entry name" value="FNR_nucleotide-bd"/>
</dbReference>
<accession>A0A9W7G086</accession>
<keyword evidence="3" id="KW-0274">FAD</keyword>
<protein>
    <recommendedName>
        <fullName evidence="10">FAD-binding FR-type domain-containing protein</fullName>
    </recommendedName>
</protein>
<feature type="region of interest" description="Disordered" evidence="5">
    <location>
        <begin position="54"/>
        <end position="73"/>
    </location>
</feature>
<organism evidence="8 9">
    <name type="scientific">Triparma columacea</name>
    <dbReference type="NCBI Taxonomy" id="722753"/>
    <lineage>
        <taxon>Eukaryota</taxon>
        <taxon>Sar</taxon>
        <taxon>Stramenopiles</taxon>
        <taxon>Ochrophyta</taxon>
        <taxon>Bolidophyceae</taxon>
        <taxon>Parmales</taxon>
        <taxon>Triparmaceae</taxon>
        <taxon>Triparma</taxon>
    </lineage>
</organism>
<proteinExistence type="predicted"/>
<dbReference type="AlphaFoldDB" id="A0A9W7G086"/>
<feature type="domain" description="Sulfite reductase [NADPH] flavoprotein alpha-component-like FAD-binding" evidence="7">
    <location>
        <begin position="127"/>
        <end position="340"/>
    </location>
</feature>
<dbReference type="SUPFAM" id="SSF52343">
    <property type="entry name" value="Ferredoxin reductase-like, C-terminal NADP-linked domain"/>
    <property type="match status" value="1"/>
</dbReference>
<dbReference type="PRINTS" id="PR00371">
    <property type="entry name" value="FPNCR"/>
</dbReference>